<keyword evidence="1" id="KW-0547">Nucleotide-binding</keyword>
<keyword evidence="2" id="KW-0067">ATP-binding</keyword>
<dbReference type="Gene3D" id="1.10.510.10">
    <property type="entry name" value="Transferase(Phosphotransferase) domain 1"/>
    <property type="match status" value="1"/>
</dbReference>
<dbReference type="InterPro" id="IPR008271">
    <property type="entry name" value="Ser/Thr_kinase_AS"/>
</dbReference>
<evidence type="ECO:0000256" key="2">
    <source>
        <dbReference type="ARBA" id="ARBA00022840"/>
    </source>
</evidence>
<evidence type="ECO:0000259" key="3">
    <source>
        <dbReference type="PROSITE" id="PS50011"/>
    </source>
</evidence>
<dbReference type="PANTHER" id="PTHR44329">
    <property type="entry name" value="SERINE/THREONINE-PROTEIN KINASE TNNI3K-RELATED"/>
    <property type="match status" value="1"/>
</dbReference>
<dbReference type="EMBL" id="JAPFFF010000034">
    <property type="protein sequence ID" value="KAK8843711.1"/>
    <property type="molecule type" value="Genomic_DNA"/>
</dbReference>
<evidence type="ECO:0000313" key="4">
    <source>
        <dbReference type="EMBL" id="KAK8843711.1"/>
    </source>
</evidence>
<feature type="domain" description="Protein kinase" evidence="3">
    <location>
        <begin position="1"/>
        <end position="230"/>
    </location>
</feature>
<dbReference type="Pfam" id="PF00069">
    <property type="entry name" value="Pkinase"/>
    <property type="match status" value="1"/>
</dbReference>
<dbReference type="InterPro" id="IPR000719">
    <property type="entry name" value="Prot_kinase_dom"/>
</dbReference>
<dbReference type="Proteomes" id="UP001470230">
    <property type="component" value="Unassembled WGS sequence"/>
</dbReference>
<proteinExistence type="predicted"/>
<name>A0ABR2HB81_9EUKA</name>
<dbReference type="PROSITE" id="PS50011">
    <property type="entry name" value="PROTEIN_KINASE_DOM"/>
    <property type="match status" value="1"/>
</dbReference>
<dbReference type="PROSITE" id="PS00108">
    <property type="entry name" value="PROTEIN_KINASE_ST"/>
    <property type="match status" value="1"/>
</dbReference>
<evidence type="ECO:0000313" key="5">
    <source>
        <dbReference type="Proteomes" id="UP001470230"/>
    </source>
</evidence>
<reference evidence="4 5" key="1">
    <citation type="submission" date="2024-04" db="EMBL/GenBank/DDBJ databases">
        <title>Tritrichomonas musculus Genome.</title>
        <authorList>
            <person name="Alves-Ferreira E."/>
            <person name="Grigg M."/>
            <person name="Lorenzi H."/>
            <person name="Galac M."/>
        </authorList>
    </citation>
    <scope>NUCLEOTIDE SEQUENCE [LARGE SCALE GENOMIC DNA]</scope>
    <source>
        <strain evidence="4 5">EAF2021</strain>
    </source>
</reference>
<gene>
    <name evidence="4" type="ORF">M9Y10_024776</name>
</gene>
<evidence type="ECO:0000256" key="1">
    <source>
        <dbReference type="ARBA" id="ARBA00022741"/>
    </source>
</evidence>
<organism evidence="4 5">
    <name type="scientific">Tritrichomonas musculus</name>
    <dbReference type="NCBI Taxonomy" id="1915356"/>
    <lineage>
        <taxon>Eukaryota</taxon>
        <taxon>Metamonada</taxon>
        <taxon>Parabasalia</taxon>
        <taxon>Tritrichomonadida</taxon>
        <taxon>Tritrichomonadidae</taxon>
        <taxon>Tritrichomonas</taxon>
    </lineage>
</organism>
<dbReference type="InterPro" id="IPR011009">
    <property type="entry name" value="Kinase-like_dom_sf"/>
</dbReference>
<dbReference type="InterPro" id="IPR051681">
    <property type="entry name" value="Ser/Thr_Kinases-Pseudokinases"/>
</dbReference>
<protein>
    <recommendedName>
        <fullName evidence="3">Protein kinase domain-containing protein</fullName>
    </recommendedName>
</protein>
<keyword evidence="5" id="KW-1185">Reference proteome</keyword>
<dbReference type="PANTHER" id="PTHR44329:SF298">
    <property type="entry name" value="MIXED LINEAGE KINASE DOMAIN-LIKE PROTEIN"/>
    <property type="match status" value="1"/>
</dbReference>
<comment type="caution">
    <text evidence="4">The sequence shown here is derived from an EMBL/GenBank/DDBJ whole genome shotgun (WGS) entry which is preliminary data.</text>
</comment>
<accession>A0ABR2HB81</accession>
<sequence>MKEFYALKVMNISKSSIANLQSFIQEYEIMNMLHHPNVLNVIGIFMSSKNIPPCILLEYCPMNLQDAIENNVFSKEELVKIIYQIAEAMKYIHFKKVIHRDLKPTNILIASDGTMKICDFGISKLMTVGEQTMTRGLGSQKFMAPEILNEEDHYDEKVDVYSFGVLIFFILSGGQLPQIKLFDIPKGKKAEIPSSFTQFSKKLINDCWNLKPKDRPSFQVIVNDIVESNFSLLQLSEIEVKNIGLYVKQHKTKIPQYPANPVSNTFKLPPLH</sequence>
<dbReference type="SUPFAM" id="SSF56112">
    <property type="entry name" value="Protein kinase-like (PK-like)"/>
    <property type="match status" value="1"/>
</dbReference>
<dbReference type="SMART" id="SM00220">
    <property type="entry name" value="S_TKc"/>
    <property type="match status" value="1"/>
</dbReference>